<name>A0A2H3CBG4_ARMGA</name>
<accession>A0A2H3CBG4</accession>
<evidence type="ECO:0000313" key="2">
    <source>
        <dbReference type="Proteomes" id="UP000217790"/>
    </source>
</evidence>
<dbReference type="InParanoid" id="A0A2H3CBG4"/>
<evidence type="ECO:0000313" key="1">
    <source>
        <dbReference type="EMBL" id="PBK80411.1"/>
    </source>
</evidence>
<dbReference type="EMBL" id="KZ293745">
    <property type="protein sequence ID" value="PBK80411.1"/>
    <property type="molecule type" value="Genomic_DNA"/>
</dbReference>
<gene>
    <name evidence="1" type="ORF">ARMGADRAFT_77431</name>
</gene>
<dbReference type="AlphaFoldDB" id="A0A2H3CBG4"/>
<dbReference type="Proteomes" id="UP000217790">
    <property type="component" value="Unassembled WGS sequence"/>
</dbReference>
<keyword evidence="2" id="KW-1185">Reference proteome</keyword>
<proteinExistence type="predicted"/>
<sequence length="123" mass="13278">MPLAFFLCSIGTPSSRLPPSCFSPTNSSDLDPFPLSLRSASQQANAGVLSYILNDDCHLFRPSSSTQLPKVKTFGTPRSLMLSPTIRSHRLISSLRFTSIGDRCQGNTTSTVIDSVCRPGADQ</sequence>
<organism evidence="1 2">
    <name type="scientific">Armillaria gallica</name>
    <name type="common">Bulbous honey fungus</name>
    <name type="synonym">Armillaria bulbosa</name>
    <dbReference type="NCBI Taxonomy" id="47427"/>
    <lineage>
        <taxon>Eukaryota</taxon>
        <taxon>Fungi</taxon>
        <taxon>Dikarya</taxon>
        <taxon>Basidiomycota</taxon>
        <taxon>Agaricomycotina</taxon>
        <taxon>Agaricomycetes</taxon>
        <taxon>Agaricomycetidae</taxon>
        <taxon>Agaricales</taxon>
        <taxon>Marasmiineae</taxon>
        <taxon>Physalacriaceae</taxon>
        <taxon>Armillaria</taxon>
    </lineage>
</organism>
<reference evidence="2" key="1">
    <citation type="journal article" date="2017" name="Nat. Ecol. Evol.">
        <title>Genome expansion and lineage-specific genetic innovations in the forest pathogenic fungi Armillaria.</title>
        <authorList>
            <person name="Sipos G."/>
            <person name="Prasanna A.N."/>
            <person name="Walter M.C."/>
            <person name="O'Connor E."/>
            <person name="Balint B."/>
            <person name="Krizsan K."/>
            <person name="Kiss B."/>
            <person name="Hess J."/>
            <person name="Varga T."/>
            <person name="Slot J."/>
            <person name="Riley R."/>
            <person name="Boka B."/>
            <person name="Rigling D."/>
            <person name="Barry K."/>
            <person name="Lee J."/>
            <person name="Mihaltcheva S."/>
            <person name="LaButti K."/>
            <person name="Lipzen A."/>
            <person name="Waldron R."/>
            <person name="Moloney N.M."/>
            <person name="Sperisen C."/>
            <person name="Kredics L."/>
            <person name="Vagvoelgyi C."/>
            <person name="Patrignani A."/>
            <person name="Fitzpatrick D."/>
            <person name="Nagy I."/>
            <person name="Doyle S."/>
            <person name="Anderson J.B."/>
            <person name="Grigoriev I.V."/>
            <person name="Gueldener U."/>
            <person name="Muensterkoetter M."/>
            <person name="Nagy L.G."/>
        </authorList>
    </citation>
    <scope>NUCLEOTIDE SEQUENCE [LARGE SCALE GENOMIC DNA]</scope>
    <source>
        <strain evidence="2">Ar21-2</strain>
    </source>
</reference>
<protein>
    <submittedName>
        <fullName evidence="1">Uncharacterized protein</fullName>
    </submittedName>
</protein>